<reference evidence="4 5" key="1">
    <citation type="journal article" date="2018" name="Int. J. Syst. Evol. Microbiol.">
        <title>Mesosutterella multiformis gen. nov., sp. nov., a member of the family Sutterellaceae and Sutterella megalosphaeroides sp. nov., isolated from human faeces.</title>
        <authorList>
            <person name="Sakamoto M."/>
            <person name="Ikeyama N."/>
            <person name="Kunihiro T."/>
            <person name="Iino T."/>
            <person name="Yuki M."/>
            <person name="Ohkuma M."/>
        </authorList>
    </citation>
    <scope>NUCLEOTIDE SEQUENCE [LARGE SCALE GENOMIC DNA]</scope>
    <source>
        <strain evidence="4 5">4NBBH2</strain>
    </source>
</reference>
<dbReference type="GO" id="GO:0005524">
    <property type="term" value="F:ATP binding"/>
    <property type="evidence" value="ECO:0007669"/>
    <property type="project" value="UniProtKB-KW"/>
</dbReference>
<organism evidence="4 5">
    <name type="scientific">Mesosutterella multiformis</name>
    <dbReference type="NCBI Taxonomy" id="2259133"/>
    <lineage>
        <taxon>Bacteria</taxon>
        <taxon>Pseudomonadati</taxon>
        <taxon>Pseudomonadota</taxon>
        <taxon>Betaproteobacteria</taxon>
        <taxon>Burkholderiales</taxon>
        <taxon>Sutterellaceae</taxon>
        <taxon>Mesosutterella</taxon>
    </lineage>
</organism>
<dbReference type="PANTHER" id="PTHR33540:SF1">
    <property type="entry name" value="N-ACETYLMURAMATE_N-ACETYLGLUCOSAMINE KINASE"/>
    <property type="match status" value="1"/>
</dbReference>
<name>A0A388SB09_9BURK</name>
<dbReference type="AlphaFoldDB" id="A0A388SB09"/>
<accession>A0A388SB09</accession>
<evidence type="ECO:0000256" key="1">
    <source>
        <dbReference type="ARBA" id="ARBA00022741"/>
    </source>
</evidence>
<comment type="caution">
    <text evidence="4">The sequence shown here is derived from an EMBL/GenBank/DDBJ whole genome shotgun (WGS) entry which is preliminary data.</text>
</comment>
<dbReference type="Proteomes" id="UP000266091">
    <property type="component" value="Unassembled WGS sequence"/>
</dbReference>
<evidence type="ECO:0000313" key="5">
    <source>
        <dbReference type="Proteomes" id="UP000266091"/>
    </source>
</evidence>
<dbReference type="InterPro" id="IPR011009">
    <property type="entry name" value="Kinase-like_dom_sf"/>
</dbReference>
<protein>
    <recommendedName>
        <fullName evidence="3">Aminoglycoside phosphotransferase domain-containing protein</fullName>
    </recommendedName>
</protein>
<evidence type="ECO:0000313" key="4">
    <source>
        <dbReference type="EMBL" id="GBO93396.1"/>
    </source>
</evidence>
<keyword evidence="5" id="KW-1185">Reference proteome</keyword>
<dbReference type="Pfam" id="PF01636">
    <property type="entry name" value="APH"/>
    <property type="match status" value="1"/>
</dbReference>
<dbReference type="EMBL" id="BGZJ01000001">
    <property type="protein sequence ID" value="GBO93396.1"/>
    <property type="molecule type" value="Genomic_DNA"/>
</dbReference>
<dbReference type="Gene3D" id="3.30.200.20">
    <property type="entry name" value="Phosphorylase Kinase, domain 1"/>
    <property type="match status" value="1"/>
</dbReference>
<feature type="domain" description="Aminoglycoside phosphotransferase" evidence="3">
    <location>
        <begin position="31"/>
        <end position="253"/>
    </location>
</feature>
<dbReference type="PANTHER" id="PTHR33540">
    <property type="entry name" value="TRNA THREONYLCARBAMOYLADENOSINE BIOSYNTHESIS PROTEIN TSAE"/>
    <property type="match status" value="1"/>
</dbReference>
<evidence type="ECO:0000256" key="2">
    <source>
        <dbReference type="ARBA" id="ARBA00022840"/>
    </source>
</evidence>
<dbReference type="Gene3D" id="3.90.1200.10">
    <property type="match status" value="1"/>
</dbReference>
<dbReference type="InterPro" id="IPR002575">
    <property type="entry name" value="Aminoglycoside_PTrfase"/>
</dbReference>
<proteinExistence type="predicted"/>
<dbReference type="OrthoDB" id="9809275at2"/>
<dbReference type="SUPFAM" id="SSF56112">
    <property type="entry name" value="Protein kinase-like (PK-like)"/>
    <property type="match status" value="1"/>
</dbReference>
<keyword evidence="2" id="KW-0067">ATP-binding</keyword>
<dbReference type="RefSeq" id="WP_116269779.1">
    <property type="nucleotide sequence ID" value="NZ_BGZJ01000001.1"/>
</dbReference>
<sequence>MPNTTGTDTRLAELKDWLSAYADQYELDLSTIRSASSDAGFRRYFRIDAAGGTRSYILMDAPPGKEDIRPFIRVDALCVRAGLNPPKILAADEKLGFMLLSDLGRYTYLDKFNEDRSLAPKYFDAATTALVSLQSISEPGILPDYSEEKIRSELSLFPEWYVKHHRGTALDAKEEKIWNQVCDLLTASMLAEPKVIVHRDFMPRNLMVSDPMPGILDFQDALLGPVSYDIASLMRDAFISWDESFTLDISIRYWEKARKAGIPVPADFGEFWRQIEWTGMQRHLKILGIFARLQYRDNKPKYLADTPRFIAYVRHVAYRYEQLKPILVIIDRLEGPSKSEGWTY</sequence>
<evidence type="ECO:0000259" key="3">
    <source>
        <dbReference type="Pfam" id="PF01636"/>
    </source>
</evidence>
<keyword evidence="1" id="KW-0547">Nucleotide-binding</keyword>
<gene>
    <name evidence="4" type="ORF">MESMUL_07500</name>
</gene>